<evidence type="ECO:0000256" key="1">
    <source>
        <dbReference type="SAM" id="Phobius"/>
    </source>
</evidence>
<protein>
    <submittedName>
        <fullName evidence="2">Uncharacterized protein</fullName>
    </submittedName>
</protein>
<dbReference type="KEGG" id="hcv:FTV88_2691"/>
<reference evidence="3" key="1">
    <citation type="submission" date="2019-11" db="EMBL/GenBank/DDBJ databases">
        <title>Genome sequence of Heliorestis convoluta strain HH, an alkaliphilic and minimalistic phototrophic bacterium from a soda lake in Egypt.</title>
        <authorList>
            <person name="Dewey E.D."/>
            <person name="Stokes L.M."/>
            <person name="Burchell B.M."/>
            <person name="Shaffer K.N."/>
            <person name="Huntington A.M."/>
            <person name="Baker J.M."/>
            <person name="Nadendla S."/>
            <person name="Giglio M.G."/>
            <person name="Touchman J.W."/>
            <person name="Blankenship R.E."/>
            <person name="Madigan M.T."/>
            <person name="Sattley W.M."/>
        </authorList>
    </citation>
    <scope>NUCLEOTIDE SEQUENCE [LARGE SCALE GENOMIC DNA]</scope>
    <source>
        <strain evidence="3">HH</strain>
    </source>
</reference>
<evidence type="ECO:0000313" key="2">
    <source>
        <dbReference type="EMBL" id="QGG48780.1"/>
    </source>
</evidence>
<keyword evidence="3" id="KW-1185">Reference proteome</keyword>
<dbReference type="Proteomes" id="UP000366051">
    <property type="component" value="Chromosome"/>
</dbReference>
<organism evidence="2 3">
    <name type="scientific">Heliorestis convoluta</name>
    <dbReference type="NCBI Taxonomy" id="356322"/>
    <lineage>
        <taxon>Bacteria</taxon>
        <taxon>Bacillati</taxon>
        <taxon>Bacillota</taxon>
        <taxon>Clostridia</taxon>
        <taxon>Eubacteriales</taxon>
        <taxon>Heliobacteriaceae</taxon>
        <taxon>Heliorestis</taxon>
    </lineage>
</organism>
<feature type="transmembrane region" description="Helical" evidence="1">
    <location>
        <begin position="42"/>
        <end position="63"/>
    </location>
</feature>
<dbReference type="EMBL" id="CP045875">
    <property type="protein sequence ID" value="QGG48780.1"/>
    <property type="molecule type" value="Genomic_DNA"/>
</dbReference>
<gene>
    <name evidence="2" type="ORF">FTV88_2691</name>
</gene>
<accession>A0A5Q2N939</accession>
<evidence type="ECO:0000313" key="3">
    <source>
        <dbReference type="Proteomes" id="UP000366051"/>
    </source>
</evidence>
<keyword evidence="1" id="KW-1133">Transmembrane helix</keyword>
<keyword evidence="1" id="KW-0812">Transmembrane</keyword>
<proteinExistence type="predicted"/>
<name>A0A5Q2N939_9FIRM</name>
<keyword evidence="1" id="KW-0472">Membrane</keyword>
<dbReference type="AlphaFoldDB" id="A0A5Q2N939"/>
<sequence>MIFPNKFRITEEGINRDMSKELKLRKTMVAGGIFGRKNKKRIYYIAGAIVIALVVGMLCKEVVLF</sequence>